<organism evidence="1">
    <name type="scientific">Tanacetum cinerariifolium</name>
    <name type="common">Dalmatian daisy</name>
    <name type="synonym">Chrysanthemum cinerariifolium</name>
    <dbReference type="NCBI Taxonomy" id="118510"/>
    <lineage>
        <taxon>Eukaryota</taxon>
        <taxon>Viridiplantae</taxon>
        <taxon>Streptophyta</taxon>
        <taxon>Embryophyta</taxon>
        <taxon>Tracheophyta</taxon>
        <taxon>Spermatophyta</taxon>
        <taxon>Magnoliopsida</taxon>
        <taxon>eudicotyledons</taxon>
        <taxon>Gunneridae</taxon>
        <taxon>Pentapetalae</taxon>
        <taxon>asterids</taxon>
        <taxon>campanulids</taxon>
        <taxon>Asterales</taxon>
        <taxon>Asteraceae</taxon>
        <taxon>Asteroideae</taxon>
        <taxon>Anthemideae</taxon>
        <taxon>Anthemidinae</taxon>
        <taxon>Tanacetum</taxon>
    </lineage>
</organism>
<gene>
    <name evidence="1" type="ORF">Tci_877142</name>
</gene>
<comment type="caution">
    <text evidence="1">The sequence shown here is derived from an EMBL/GenBank/DDBJ whole genome shotgun (WGS) entry which is preliminary data.</text>
</comment>
<name>A0A699T6Q6_TANCI</name>
<protein>
    <submittedName>
        <fullName evidence="1">Uncharacterized protein</fullName>
    </submittedName>
</protein>
<feature type="non-terminal residue" evidence="1">
    <location>
        <position position="1"/>
    </location>
</feature>
<evidence type="ECO:0000313" key="1">
    <source>
        <dbReference type="EMBL" id="GFD05173.1"/>
    </source>
</evidence>
<dbReference type="AlphaFoldDB" id="A0A699T6Q6"/>
<reference evidence="1" key="1">
    <citation type="journal article" date="2019" name="Sci. Rep.">
        <title>Draft genome of Tanacetum cinerariifolium, the natural source of mosquito coil.</title>
        <authorList>
            <person name="Yamashiro T."/>
            <person name="Shiraishi A."/>
            <person name="Satake H."/>
            <person name="Nakayama K."/>
        </authorList>
    </citation>
    <scope>NUCLEOTIDE SEQUENCE</scope>
</reference>
<dbReference type="EMBL" id="BKCJ011216499">
    <property type="protein sequence ID" value="GFD05173.1"/>
    <property type="molecule type" value="Genomic_DNA"/>
</dbReference>
<proteinExistence type="predicted"/>
<sequence length="132" mass="14076">TEEAAEDRVVPGLRELIVQARLDALHVRALDLWPARSVQQKVAGEHLDQPSGDLPDLLLIQADSCRRCGLSFLPQRLLKTALSAIGDAAEVIARLLKAALSAIGDAAEVIAVIVKTFKDQAGDVASRPGRGH</sequence>
<accession>A0A699T6Q6</accession>